<keyword evidence="5 9" id="KW-1133">Transmembrane helix</keyword>
<evidence type="ECO:0000256" key="1">
    <source>
        <dbReference type="ARBA" id="ARBA00004141"/>
    </source>
</evidence>
<feature type="transmembrane region" description="Helical" evidence="9">
    <location>
        <begin position="205"/>
        <end position="231"/>
    </location>
</feature>
<keyword evidence="7" id="KW-0406">Ion transport</keyword>
<evidence type="ECO:0000256" key="8">
    <source>
        <dbReference type="ARBA" id="ARBA00023136"/>
    </source>
</evidence>
<name>A0AAD9H2L7_9PEZI</name>
<evidence type="ECO:0000256" key="9">
    <source>
        <dbReference type="SAM" id="Phobius"/>
    </source>
</evidence>
<dbReference type="Proteomes" id="UP001232148">
    <property type="component" value="Unassembled WGS sequence"/>
</dbReference>
<feature type="transmembrane region" description="Helical" evidence="9">
    <location>
        <begin position="108"/>
        <end position="125"/>
    </location>
</feature>
<reference evidence="11" key="1">
    <citation type="submission" date="2021-06" db="EMBL/GenBank/DDBJ databases">
        <title>Comparative genomics, transcriptomics and evolutionary studies reveal genomic signatures of adaptation to plant cell wall in hemibiotrophic fungi.</title>
        <authorList>
            <consortium name="DOE Joint Genome Institute"/>
            <person name="Baroncelli R."/>
            <person name="Diaz J.F."/>
            <person name="Benocci T."/>
            <person name="Peng M."/>
            <person name="Battaglia E."/>
            <person name="Haridas S."/>
            <person name="Andreopoulos W."/>
            <person name="Labutti K."/>
            <person name="Pangilinan J."/>
            <person name="Floch G.L."/>
            <person name="Makela M.R."/>
            <person name="Henrissat B."/>
            <person name="Grigoriev I.V."/>
            <person name="Crouch J.A."/>
            <person name="De Vries R.P."/>
            <person name="Sukno S.A."/>
            <person name="Thon M.R."/>
        </authorList>
    </citation>
    <scope>NUCLEOTIDE SEQUENCE</scope>
    <source>
        <strain evidence="11">MAFF235873</strain>
    </source>
</reference>
<feature type="transmembrane region" description="Helical" evidence="9">
    <location>
        <begin position="237"/>
        <end position="257"/>
    </location>
</feature>
<feature type="transmembrane region" description="Helical" evidence="9">
    <location>
        <begin position="25"/>
        <end position="43"/>
    </location>
</feature>
<protein>
    <recommendedName>
        <fullName evidence="10">FAD-binding FR-type domain-containing protein</fullName>
    </recommendedName>
</protein>
<proteinExistence type="inferred from homology"/>
<dbReference type="GO" id="GO:0000293">
    <property type="term" value="F:ferric-chelate reductase activity"/>
    <property type="evidence" value="ECO:0007669"/>
    <property type="project" value="UniProtKB-ARBA"/>
</dbReference>
<dbReference type="SFLD" id="SFLDS00052">
    <property type="entry name" value="Ferric_Reductase_Domain"/>
    <property type="match status" value="1"/>
</dbReference>
<dbReference type="InterPro" id="IPR017927">
    <property type="entry name" value="FAD-bd_FR_type"/>
</dbReference>
<accession>A0AAD9H2L7</accession>
<dbReference type="InterPro" id="IPR051410">
    <property type="entry name" value="Ferric/Cupric_Reductase"/>
</dbReference>
<dbReference type="Pfam" id="PF01794">
    <property type="entry name" value="Ferric_reduct"/>
    <property type="match status" value="1"/>
</dbReference>
<dbReference type="EMBL" id="MU843188">
    <property type="protein sequence ID" value="KAK2020702.1"/>
    <property type="molecule type" value="Genomic_DNA"/>
</dbReference>
<evidence type="ECO:0000313" key="11">
    <source>
        <dbReference type="EMBL" id="KAK2020702.1"/>
    </source>
</evidence>
<dbReference type="PROSITE" id="PS51384">
    <property type="entry name" value="FAD_FR"/>
    <property type="match status" value="1"/>
</dbReference>
<dbReference type="Gene3D" id="3.40.50.80">
    <property type="entry name" value="Nucleotide-binding domain of ferredoxin-NADP reductase (FNR) module"/>
    <property type="match status" value="1"/>
</dbReference>
<dbReference type="CDD" id="cd06186">
    <property type="entry name" value="NOX_Duox_like_FAD_NADP"/>
    <property type="match status" value="1"/>
</dbReference>
<keyword evidence="8 9" id="KW-0472">Membrane</keyword>
<dbReference type="InterPro" id="IPR013130">
    <property type="entry name" value="Fe3_Rdtase_TM_dom"/>
</dbReference>
<evidence type="ECO:0000256" key="7">
    <source>
        <dbReference type="ARBA" id="ARBA00023065"/>
    </source>
</evidence>
<evidence type="ECO:0000313" key="12">
    <source>
        <dbReference type="Proteomes" id="UP001232148"/>
    </source>
</evidence>
<keyword evidence="3" id="KW-0813">Transport</keyword>
<dbReference type="InterPro" id="IPR039261">
    <property type="entry name" value="FNR_nucleotide-bd"/>
</dbReference>
<dbReference type="PANTHER" id="PTHR32361:SF28">
    <property type="entry name" value="FRP1P"/>
    <property type="match status" value="1"/>
</dbReference>
<keyword evidence="12" id="KW-1185">Reference proteome</keyword>
<evidence type="ECO:0000256" key="4">
    <source>
        <dbReference type="ARBA" id="ARBA00022692"/>
    </source>
</evidence>
<evidence type="ECO:0000256" key="2">
    <source>
        <dbReference type="ARBA" id="ARBA00006278"/>
    </source>
</evidence>
<evidence type="ECO:0000256" key="3">
    <source>
        <dbReference type="ARBA" id="ARBA00022448"/>
    </source>
</evidence>
<organism evidence="11 12">
    <name type="scientific">Colletotrichum zoysiae</name>
    <dbReference type="NCBI Taxonomy" id="1216348"/>
    <lineage>
        <taxon>Eukaryota</taxon>
        <taxon>Fungi</taxon>
        <taxon>Dikarya</taxon>
        <taxon>Ascomycota</taxon>
        <taxon>Pezizomycotina</taxon>
        <taxon>Sordariomycetes</taxon>
        <taxon>Hypocreomycetidae</taxon>
        <taxon>Glomerellales</taxon>
        <taxon>Glomerellaceae</taxon>
        <taxon>Colletotrichum</taxon>
        <taxon>Colletotrichum graminicola species complex</taxon>
    </lineage>
</organism>
<evidence type="ECO:0000256" key="5">
    <source>
        <dbReference type="ARBA" id="ARBA00022989"/>
    </source>
</evidence>
<gene>
    <name evidence="11" type="ORF">LX32DRAFT_715620</name>
</gene>
<feature type="transmembrane region" description="Helical" evidence="9">
    <location>
        <begin position="137"/>
        <end position="156"/>
    </location>
</feature>
<dbReference type="InterPro" id="IPR013121">
    <property type="entry name" value="Fe_red_NAD-bd_6"/>
</dbReference>
<dbReference type="SUPFAM" id="SSF52343">
    <property type="entry name" value="Ferredoxin reductase-like, C-terminal NADP-linked domain"/>
    <property type="match status" value="1"/>
</dbReference>
<dbReference type="GO" id="GO:0006826">
    <property type="term" value="P:iron ion transport"/>
    <property type="evidence" value="ECO:0007669"/>
    <property type="project" value="TreeGrafter"/>
</dbReference>
<evidence type="ECO:0000259" key="10">
    <source>
        <dbReference type="PROSITE" id="PS51384"/>
    </source>
</evidence>
<keyword evidence="6" id="KW-0560">Oxidoreductase</keyword>
<feature type="domain" description="FAD-binding FR-type" evidence="10">
    <location>
        <begin position="280"/>
        <end position="410"/>
    </location>
</feature>
<dbReference type="GO" id="GO:0006879">
    <property type="term" value="P:intracellular iron ion homeostasis"/>
    <property type="evidence" value="ECO:0007669"/>
    <property type="project" value="TreeGrafter"/>
</dbReference>
<dbReference type="SFLD" id="SFLDG01168">
    <property type="entry name" value="Ferric_reductase_subgroup_(FRE"/>
    <property type="match status" value="1"/>
</dbReference>
<dbReference type="PANTHER" id="PTHR32361">
    <property type="entry name" value="FERRIC/CUPRIC REDUCTASE TRANSMEMBRANE COMPONENT"/>
    <property type="match status" value="1"/>
</dbReference>
<dbReference type="GO" id="GO:0005886">
    <property type="term" value="C:plasma membrane"/>
    <property type="evidence" value="ECO:0007669"/>
    <property type="project" value="TreeGrafter"/>
</dbReference>
<comment type="caution">
    <text evidence="11">The sequence shown here is derived from an EMBL/GenBank/DDBJ whole genome shotgun (WGS) entry which is preliminary data.</text>
</comment>
<dbReference type="AlphaFoldDB" id="A0AAD9H2L7"/>
<comment type="subcellular location">
    <subcellularLocation>
        <location evidence="1">Membrane</location>
        <topology evidence="1">Multi-pass membrane protein</topology>
    </subcellularLocation>
</comment>
<keyword evidence="4 9" id="KW-0812">Transmembrane</keyword>
<sequence length="592" mass="67724">MGWHYHFYQHTEESNNASLEMLARYGGYVQLSTLIPLAVVWVARATPELWKVLSTKSRQRAYEVVSTTEEVRAEGRRSNSHINLLRLKWWLSHDYHLAGCNYGTRGQLIIRSAFMCWLLCLCFLETGDNYNQLTKRFAMVAVALFPLQFSLSMRYANPLAYALGSTHGELSTWHRFLGRLIHTFVTCHAALYANKYIQLGGFLDALRNSVVITGFAAFLAMTTLGISSLAVVRRYSYRVFLITHILIAFTLPMFVFLHVKPARVYIAQAMVILALDRGLRMWHAFTAQASIQLIPGTGLIRTTIMVPPERAKWLQKYPGSHVYITVPSTLRSIWSRSITKPNFLLNCVPSPFTVAAVNEASSELTLIVRKRNGPMTHYLNRLAGGYSQDSSSSERIPIRIEGPFGVARQFNDMLIRGSFNRILIFAGGVGATFSLPIFQHILRENSRARVDMFWAARYADDVHWAATASETEKNILEDERIHIFITRAEEAKNQDEKGEDEGVTDKHVDLEMGLVDSSCRYPAEMKLRGIRHNLQRPDLRDIVDEAFQQNLEDRVAVLVCGPLPMKRELREHVHRWVKRGRYVWWHDEAFSL</sequence>
<comment type="similarity">
    <text evidence="2">Belongs to the ferric reductase (FRE) family.</text>
</comment>
<evidence type="ECO:0000256" key="6">
    <source>
        <dbReference type="ARBA" id="ARBA00023002"/>
    </source>
</evidence>
<dbReference type="GO" id="GO:0015677">
    <property type="term" value="P:copper ion import"/>
    <property type="evidence" value="ECO:0007669"/>
    <property type="project" value="TreeGrafter"/>
</dbReference>
<dbReference type="Pfam" id="PF08030">
    <property type="entry name" value="NAD_binding_6"/>
    <property type="match status" value="1"/>
</dbReference>